<evidence type="ECO:0000256" key="2">
    <source>
        <dbReference type="ARBA" id="ARBA00004496"/>
    </source>
</evidence>
<keyword evidence="7" id="KW-0997">Cell inner membrane</keyword>
<dbReference type="AlphaFoldDB" id="A0A4Q1JMB0"/>
<dbReference type="OrthoDB" id="9805579at2"/>
<reference evidence="23 24" key="1">
    <citation type="submission" date="2019-01" db="EMBL/GenBank/DDBJ databases">
        <title>Ancylomarina salipaludis sp. nov., isolated from a salt marsh.</title>
        <authorList>
            <person name="Yoon J.-H."/>
        </authorList>
    </citation>
    <scope>NUCLEOTIDE SEQUENCE [LARGE SCALE GENOMIC DNA]</scope>
    <source>
        <strain evidence="23 24">SHSM-M15</strain>
    </source>
</reference>
<keyword evidence="4 16" id="KW-0813">Transport</keyword>
<dbReference type="InterPro" id="IPR011115">
    <property type="entry name" value="SecA_DEAD"/>
</dbReference>
<dbReference type="GO" id="GO:0006605">
    <property type="term" value="P:protein targeting"/>
    <property type="evidence" value="ECO:0007669"/>
    <property type="project" value="UniProtKB-UniRule"/>
</dbReference>
<dbReference type="GO" id="GO:0031522">
    <property type="term" value="C:cell envelope Sec protein transport complex"/>
    <property type="evidence" value="ECO:0007669"/>
    <property type="project" value="TreeGrafter"/>
</dbReference>
<dbReference type="NCBIfam" id="TIGR00963">
    <property type="entry name" value="secA"/>
    <property type="match status" value="1"/>
</dbReference>
<dbReference type="Gene3D" id="3.40.50.300">
    <property type="entry name" value="P-loop containing nucleotide triphosphate hydrolases"/>
    <property type="match status" value="3"/>
</dbReference>
<dbReference type="GO" id="GO:0046872">
    <property type="term" value="F:metal ion binding"/>
    <property type="evidence" value="ECO:0007669"/>
    <property type="project" value="UniProtKB-KW"/>
</dbReference>
<feature type="domain" description="Helicase ATP-binding" evidence="20">
    <location>
        <begin position="180"/>
        <end position="339"/>
    </location>
</feature>
<comment type="subcellular location">
    <subcellularLocation>
        <location evidence="16">Cell membrane</location>
        <topology evidence="16">Peripheral membrane protein</topology>
        <orientation evidence="16">Cytoplasmic side</orientation>
    </subcellularLocation>
    <subcellularLocation>
        <location evidence="2 16">Cytoplasm</location>
    </subcellularLocation>
    <text evidence="16">Distribution is 50-50.</text>
</comment>
<dbReference type="PROSITE" id="PS51192">
    <property type="entry name" value="HELICASE_ATP_BIND_1"/>
    <property type="match status" value="1"/>
</dbReference>
<dbReference type="Gene3D" id="1.10.3060.10">
    <property type="entry name" value="Helical scaffold and wing domains of SecA"/>
    <property type="match status" value="1"/>
</dbReference>
<organism evidence="23 24">
    <name type="scientific">Ancylomarina salipaludis</name>
    <dbReference type="NCBI Taxonomy" id="2501299"/>
    <lineage>
        <taxon>Bacteria</taxon>
        <taxon>Pseudomonadati</taxon>
        <taxon>Bacteroidota</taxon>
        <taxon>Bacteroidia</taxon>
        <taxon>Marinilabiliales</taxon>
        <taxon>Marinifilaceae</taxon>
        <taxon>Ancylomarina</taxon>
    </lineage>
</organism>
<keyword evidence="14 16" id="KW-0811">Translocation</keyword>
<dbReference type="InterPro" id="IPR014001">
    <property type="entry name" value="Helicase_ATP-bd"/>
</dbReference>
<dbReference type="InterPro" id="IPR044722">
    <property type="entry name" value="SecA_SF2_C"/>
</dbReference>
<dbReference type="InterPro" id="IPR011130">
    <property type="entry name" value="SecA_preprotein_X-link_dom"/>
</dbReference>
<keyword evidence="12 16" id="KW-0653">Protein transport</keyword>
<feature type="domain" description="Helicase C-terminal" evidence="21">
    <location>
        <begin position="607"/>
        <end position="791"/>
    </location>
</feature>
<dbReference type="RefSeq" id="WP_129254033.1">
    <property type="nucleotide sequence ID" value="NZ_SAXA01000005.1"/>
</dbReference>
<dbReference type="InterPro" id="IPR020937">
    <property type="entry name" value="SecA_CS"/>
</dbReference>
<dbReference type="Pfam" id="PF02810">
    <property type="entry name" value="SEC-C"/>
    <property type="match status" value="1"/>
</dbReference>
<comment type="subunit">
    <text evidence="16">Monomer and homodimer. Part of the essential Sec protein translocation apparatus which comprises SecA, SecYEG and auxiliary proteins SecDF. Other proteins may also be involved.</text>
</comment>
<evidence type="ECO:0000313" key="24">
    <source>
        <dbReference type="Proteomes" id="UP000289703"/>
    </source>
</evidence>
<dbReference type="GO" id="GO:0065002">
    <property type="term" value="P:intracellular protein transmembrane transport"/>
    <property type="evidence" value="ECO:0007669"/>
    <property type="project" value="UniProtKB-UniRule"/>
</dbReference>
<evidence type="ECO:0000256" key="9">
    <source>
        <dbReference type="ARBA" id="ARBA00022741"/>
    </source>
</evidence>
<sequence>MGFVDKTLGKLFGNKSDRDLKELAPYLTSIKNEYERIKQLDIDGLRAESQLLKDKIQDYIKAEKDEIAALKQNIETGELSVNQKEEIYDKIDVIEKTIDDKIEEVLNQILPAAFCIVKETARRFTENEEIEVTATQFDRDLAARADYVQIDGDKAIYFNSWNAGGTDIVWNMVHYDVQLIGGIVLHQGKIAEMATGEGKTLVATLPVFLNALTGRGVHVITVNDYLAKRDSEWMGPIYQFHGLSVDCIDKHTPNSDARRSAYACDITFGTNNEFGFDYLRDNMATNPKDLVQRRHNYSIVDEVDSVLVDDARTPLIISGPIPRGDHQLYDELKPKVQKLAKAQNDLVMGMFTDAKRLLKSEDKKEQEEGAKLLLRTFKGMPKMKPLIKFLSEQGNKALLLKTENFYMQENNKNMHIITDDLYFVIDEKQNSIELTDIGIDLISDDTDDAGFFVLPDIGSEVAEIEKSNMSDEEKLKTKDEMIQSYAVKSERVHTVNQLLKAYTLFEKDVEYVLIDGKVKIVDEQTGRIMEGRRYSDGLHQAIEAKESVKVEAATQTFATITLQNYFRMYHKLSGMTGTAETEAGELWDIYKLDVVVIPTNRPIARDDREDLVYKTKREKYNAVIDEIGNLVKAGRPVLVGTTSVEISELLSRMLKLRGIKHNVLNAKLHQREADIVAEAGHKGTVTIATNMAGRGTDIKLTDEVKAAGGLAIIGTERHDSRRVDRQLRGRAGRQGDVGSSQFFVSLEDDLMRLFSSDRIVKLMDRMGIEDGEVISHSMISKSIERAQKKVEENNFGIRKRLLEYDDVMNSQREVIYKRRRHALFGERIQVDIANMMFDVCEALVNEYYGGDFEDFKMELIRILSVESPVTAEEFMKEKPEDICQKIYEVVLDVHKRKVETISKQAYPVIKDVYESKAEIYENIVVPISDGTKNFQVVTNLKKAYETQAEELVRSYEKVAILATIDDSWKEHLREMDDLKQSVQNASYEQKDPLLIYKFESFNLFKSMIENTNKSVVSTLMKGHIPLQMNEEVREAKERRRTDMSNLRTSKEDLSSDGAKREPKKAEPVRNVQKVGRNEPCPCGSGKKFKQCHGKGILA</sequence>
<dbReference type="EMBL" id="SAXA01000005">
    <property type="protein sequence ID" value="RXQ95694.1"/>
    <property type="molecule type" value="Genomic_DNA"/>
</dbReference>
<dbReference type="InterPro" id="IPR000185">
    <property type="entry name" value="SecA"/>
</dbReference>
<evidence type="ECO:0000256" key="1">
    <source>
        <dbReference type="ARBA" id="ARBA00001947"/>
    </source>
</evidence>
<keyword evidence="9 16" id="KW-0547">Nucleotide-binding</keyword>
<keyword evidence="11 16" id="KW-0067">ATP-binding</keyword>
<accession>A0A4Q1JMB0</accession>
<keyword evidence="10" id="KW-0862">Zinc</keyword>
<dbReference type="PROSITE" id="PS01312">
    <property type="entry name" value="SECA"/>
    <property type="match status" value="1"/>
</dbReference>
<feature type="compositionally biased region" description="Basic and acidic residues" evidence="19">
    <location>
        <begin position="1031"/>
        <end position="1067"/>
    </location>
</feature>
<evidence type="ECO:0000256" key="4">
    <source>
        <dbReference type="ARBA" id="ARBA00022448"/>
    </source>
</evidence>
<dbReference type="InterPro" id="IPR036670">
    <property type="entry name" value="SecA_X-link_sf"/>
</dbReference>
<dbReference type="GO" id="GO:0017038">
    <property type="term" value="P:protein import"/>
    <property type="evidence" value="ECO:0007669"/>
    <property type="project" value="InterPro"/>
</dbReference>
<dbReference type="CDD" id="cd18803">
    <property type="entry name" value="SF2_C_secA"/>
    <property type="match status" value="1"/>
</dbReference>
<keyword evidence="8" id="KW-0479">Metal-binding</keyword>
<dbReference type="PROSITE" id="PS51194">
    <property type="entry name" value="HELICASE_CTER"/>
    <property type="match status" value="1"/>
</dbReference>
<dbReference type="InterPro" id="IPR011116">
    <property type="entry name" value="SecA_Wing/Scaffold"/>
</dbReference>
<evidence type="ECO:0000256" key="6">
    <source>
        <dbReference type="ARBA" id="ARBA00022490"/>
    </source>
</evidence>
<dbReference type="Pfam" id="PF07517">
    <property type="entry name" value="SecA_DEAD"/>
    <property type="match status" value="1"/>
</dbReference>
<comment type="similarity">
    <text evidence="3 16 17">Belongs to the SecA family.</text>
</comment>
<name>A0A4Q1JMB0_9BACT</name>
<feature type="region of interest" description="Disordered" evidence="19">
    <location>
        <begin position="1031"/>
        <end position="1098"/>
    </location>
</feature>
<comment type="function">
    <text evidence="16">Part of the Sec protein translocase complex. Interacts with the SecYEG preprotein conducting channel. Has a central role in coupling the hydrolysis of ATP to the transfer of proteins into and across the cell membrane, serving as an ATP-driven molecular motor driving the stepwise translocation of polypeptide chains across the membrane.</text>
</comment>
<feature type="binding site" evidence="16">
    <location>
        <position position="178"/>
    </location>
    <ligand>
        <name>ATP</name>
        <dbReference type="ChEBI" id="CHEBI:30616"/>
    </ligand>
</feature>
<dbReference type="GO" id="GO:0008564">
    <property type="term" value="F:protein-exporting ATPase activity"/>
    <property type="evidence" value="ECO:0007669"/>
    <property type="project" value="UniProtKB-EC"/>
</dbReference>
<dbReference type="InterPro" id="IPR001650">
    <property type="entry name" value="Helicase_C-like"/>
</dbReference>
<dbReference type="SUPFAM" id="SSF81767">
    <property type="entry name" value="Pre-protein crosslinking domain of SecA"/>
    <property type="match status" value="1"/>
</dbReference>
<comment type="cofactor">
    <cofactor evidence="1">
        <name>Zn(2+)</name>
        <dbReference type="ChEBI" id="CHEBI:29105"/>
    </cofactor>
</comment>
<dbReference type="SMART" id="SM00957">
    <property type="entry name" value="SecA_DEAD"/>
    <property type="match status" value="1"/>
</dbReference>
<dbReference type="Pfam" id="PF07516">
    <property type="entry name" value="SecA_SW"/>
    <property type="match status" value="1"/>
</dbReference>
<evidence type="ECO:0000256" key="5">
    <source>
        <dbReference type="ARBA" id="ARBA00022475"/>
    </source>
</evidence>
<evidence type="ECO:0000256" key="8">
    <source>
        <dbReference type="ARBA" id="ARBA00022723"/>
    </source>
</evidence>
<keyword evidence="6 16" id="KW-0963">Cytoplasm</keyword>
<dbReference type="GO" id="GO:0005886">
    <property type="term" value="C:plasma membrane"/>
    <property type="evidence" value="ECO:0007669"/>
    <property type="project" value="UniProtKB-SubCell"/>
</dbReference>
<dbReference type="GO" id="GO:0005829">
    <property type="term" value="C:cytosol"/>
    <property type="evidence" value="ECO:0007669"/>
    <property type="project" value="TreeGrafter"/>
</dbReference>
<evidence type="ECO:0000256" key="10">
    <source>
        <dbReference type="ARBA" id="ARBA00022833"/>
    </source>
</evidence>
<dbReference type="HAMAP" id="MF_01382">
    <property type="entry name" value="SecA"/>
    <property type="match status" value="1"/>
</dbReference>
<dbReference type="SMART" id="SM00958">
    <property type="entry name" value="SecA_PP_bind"/>
    <property type="match status" value="1"/>
</dbReference>
<evidence type="ECO:0000256" key="17">
    <source>
        <dbReference type="RuleBase" id="RU003874"/>
    </source>
</evidence>
<keyword evidence="5 16" id="KW-1003">Cell membrane</keyword>
<dbReference type="FunFam" id="3.40.50.300:FF:000246">
    <property type="entry name" value="Preprotein translocase subunit SecA"/>
    <property type="match status" value="1"/>
</dbReference>
<evidence type="ECO:0000256" key="7">
    <source>
        <dbReference type="ARBA" id="ARBA00022519"/>
    </source>
</evidence>
<evidence type="ECO:0000256" key="11">
    <source>
        <dbReference type="ARBA" id="ARBA00022840"/>
    </source>
</evidence>
<dbReference type="Proteomes" id="UP000289703">
    <property type="component" value="Unassembled WGS sequence"/>
</dbReference>
<dbReference type="InterPro" id="IPR027417">
    <property type="entry name" value="P-loop_NTPase"/>
</dbReference>
<protein>
    <recommendedName>
        <fullName evidence="16 17">Protein translocase subunit SecA</fullName>
        <ecNumber evidence="16">7.4.2.8</ecNumber>
    </recommendedName>
</protein>
<dbReference type="GO" id="GO:0043952">
    <property type="term" value="P:protein transport by the Sec complex"/>
    <property type="evidence" value="ECO:0007669"/>
    <property type="project" value="TreeGrafter"/>
</dbReference>
<evidence type="ECO:0000256" key="13">
    <source>
        <dbReference type="ARBA" id="ARBA00022967"/>
    </source>
</evidence>
<evidence type="ECO:0000256" key="3">
    <source>
        <dbReference type="ARBA" id="ARBA00007650"/>
    </source>
</evidence>
<evidence type="ECO:0000259" key="21">
    <source>
        <dbReference type="PROSITE" id="PS51194"/>
    </source>
</evidence>
<dbReference type="PROSITE" id="PS51196">
    <property type="entry name" value="SECA_MOTOR_DEAD"/>
    <property type="match status" value="1"/>
</dbReference>
<dbReference type="Gene3D" id="3.90.1440.10">
    <property type="entry name" value="SecA, preprotein cross-linking domain"/>
    <property type="match status" value="1"/>
</dbReference>
<comment type="caution">
    <text evidence="23">The sequence shown here is derived from an EMBL/GenBank/DDBJ whole genome shotgun (WGS) entry which is preliminary data.</text>
</comment>
<proteinExistence type="inferred from homology"/>
<comment type="catalytic activity">
    <reaction evidence="16">
        <text>ATP + H2O + cellular proteinSide 1 = ADP + phosphate + cellular proteinSide 2.</text>
        <dbReference type="EC" id="7.4.2.8"/>
    </reaction>
</comment>
<evidence type="ECO:0000256" key="14">
    <source>
        <dbReference type="ARBA" id="ARBA00023010"/>
    </source>
</evidence>
<evidence type="ECO:0000256" key="16">
    <source>
        <dbReference type="HAMAP-Rule" id="MF_01382"/>
    </source>
</evidence>
<evidence type="ECO:0000256" key="15">
    <source>
        <dbReference type="ARBA" id="ARBA00023136"/>
    </source>
</evidence>
<dbReference type="SUPFAM" id="SSF52540">
    <property type="entry name" value="P-loop containing nucleoside triphosphate hydrolases"/>
    <property type="match status" value="2"/>
</dbReference>
<feature type="binding site" evidence="16">
    <location>
        <begin position="196"/>
        <end position="200"/>
    </location>
    <ligand>
        <name>ATP</name>
        <dbReference type="ChEBI" id="CHEBI:30616"/>
    </ligand>
</feature>
<dbReference type="FunFam" id="3.40.50.300:FF:000694">
    <property type="entry name" value="Preprotein translocase subunit SecA"/>
    <property type="match status" value="1"/>
</dbReference>
<dbReference type="PANTHER" id="PTHR30612:SF0">
    <property type="entry name" value="CHLOROPLAST PROTEIN-TRANSPORTING ATPASE"/>
    <property type="match status" value="1"/>
</dbReference>
<gene>
    <name evidence="16 23" type="primary">secA</name>
    <name evidence="23" type="ORF">EO244_07475</name>
</gene>
<feature type="domain" description="SecA family profile" evidence="22">
    <location>
        <begin position="5"/>
        <end position="775"/>
    </location>
</feature>
<evidence type="ECO:0000256" key="19">
    <source>
        <dbReference type="SAM" id="MobiDB-lite"/>
    </source>
</evidence>
<dbReference type="EC" id="7.4.2.8" evidence="16"/>
<evidence type="ECO:0000256" key="18">
    <source>
        <dbReference type="SAM" id="Coils"/>
    </source>
</evidence>
<dbReference type="Pfam" id="PF01043">
    <property type="entry name" value="SecA_PP_bind"/>
    <property type="match status" value="1"/>
</dbReference>
<evidence type="ECO:0000259" key="22">
    <source>
        <dbReference type="PROSITE" id="PS51196"/>
    </source>
</evidence>
<evidence type="ECO:0000313" key="23">
    <source>
        <dbReference type="EMBL" id="RXQ95694.1"/>
    </source>
</evidence>
<dbReference type="GO" id="GO:0005524">
    <property type="term" value="F:ATP binding"/>
    <property type="evidence" value="ECO:0007669"/>
    <property type="project" value="UniProtKB-UniRule"/>
</dbReference>
<dbReference type="Pfam" id="PF21090">
    <property type="entry name" value="P-loop_SecA"/>
    <property type="match status" value="1"/>
</dbReference>
<keyword evidence="18" id="KW-0175">Coiled coil</keyword>
<feature type="coiled-coil region" evidence="18">
    <location>
        <begin position="42"/>
        <end position="80"/>
    </location>
</feature>
<keyword evidence="24" id="KW-1185">Reference proteome</keyword>
<dbReference type="PRINTS" id="PR00906">
    <property type="entry name" value="SECA"/>
</dbReference>
<dbReference type="NCBIfam" id="NF009536">
    <property type="entry name" value="PRK12901.1"/>
    <property type="match status" value="1"/>
</dbReference>
<feature type="binding site" evidence="16">
    <location>
        <position position="697"/>
    </location>
    <ligand>
        <name>ATP</name>
        <dbReference type="ChEBI" id="CHEBI:30616"/>
    </ligand>
</feature>
<keyword evidence="15 16" id="KW-0472">Membrane</keyword>
<dbReference type="InterPro" id="IPR004027">
    <property type="entry name" value="SEC_C_motif"/>
</dbReference>
<dbReference type="CDD" id="cd17928">
    <property type="entry name" value="DEXDc_SecA"/>
    <property type="match status" value="1"/>
</dbReference>
<dbReference type="SUPFAM" id="SSF81886">
    <property type="entry name" value="Helical scaffold and wing domains of SecA"/>
    <property type="match status" value="1"/>
</dbReference>
<dbReference type="PANTHER" id="PTHR30612">
    <property type="entry name" value="SECA INNER MEMBRANE COMPONENT OF SEC PROTEIN SECRETION SYSTEM"/>
    <property type="match status" value="1"/>
</dbReference>
<keyword evidence="13 16" id="KW-1278">Translocase</keyword>
<evidence type="ECO:0000259" key="20">
    <source>
        <dbReference type="PROSITE" id="PS51192"/>
    </source>
</evidence>
<dbReference type="InterPro" id="IPR036266">
    <property type="entry name" value="SecA_Wing/Scaffold_sf"/>
</dbReference>
<evidence type="ECO:0000256" key="12">
    <source>
        <dbReference type="ARBA" id="ARBA00022927"/>
    </source>
</evidence>
<dbReference type="InterPro" id="IPR014018">
    <property type="entry name" value="SecA_motor_DEAD"/>
</dbReference>